<dbReference type="EMBL" id="CP003811">
    <property type="protein sequence ID" value="AIQ88766.1"/>
    <property type="molecule type" value="Genomic_DNA"/>
</dbReference>
<dbReference type="InterPro" id="IPR003660">
    <property type="entry name" value="HAMP_dom"/>
</dbReference>
<evidence type="ECO:0000256" key="3">
    <source>
        <dbReference type="PROSITE-ProRule" id="PRU00284"/>
    </source>
</evidence>
<evidence type="ECO:0000256" key="5">
    <source>
        <dbReference type="SAM" id="Phobius"/>
    </source>
</evidence>
<proteinExistence type="inferred from homology"/>
<dbReference type="Proteomes" id="UP000029492">
    <property type="component" value="Chromosome"/>
</dbReference>
<dbReference type="InterPro" id="IPR004089">
    <property type="entry name" value="MCPsignal_dom"/>
</dbReference>
<evidence type="ECO:0000256" key="2">
    <source>
        <dbReference type="ARBA" id="ARBA00029447"/>
    </source>
</evidence>
<dbReference type="PROSITE" id="PS50111">
    <property type="entry name" value="CHEMOTAXIS_TRANSDUC_2"/>
    <property type="match status" value="1"/>
</dbReference>
<dbReference type="SMART" id="SM00283">
    <property type="entry name" value="MA"/>
    <property type="match status" value="1"/>
</dbReference>
<feature type="transmembrane region" description="Helical" evidence="5">
    <location>
        <begin position="331"/>
        <end position="352"/>
    </location>
</feature>
<dbReference type="CDD" id="cd06225">
    <property type="entry name" value="HAMP"/>
    <property type="match status" value="1"/>
</dbReference>
<reference evidence="8 9" key="1">
    <citation type="journal article" date="2014" name="PLoS ONE">
        <title>Genome Information of Methylobacterium oryzae, a Plant-Probiotic Methylotroph in the Phyllosphere.</title>
        <authorList>
            <person name="Kwak M.J."/>
            <person name="Jeong H."/>
            <person name="Madhaiyan M."/>
            <person name="Lee Y."/>
            <person name="Sa T.M."/>
            <person name="Oh T.K."/>
            <person name="Kim J.F."/>
        </authorList>
    </citation>
    <scope>NUCLEOTIDE SEQUENCE [LARGE SCALE GENOMIC DNA]</scope>
    <source>
        <strain evidence="8 9">CBMB20</strain>
    </source>
</reference>
<evidence type="ECO:0000313" key="8">
    <source>
        <dbReference type="EMBL" id="AIQ88766.1"/>
    </source>
</evidence>
<dbReference type="Pfam" id="PF00015">
    <property type="entry name" value="MCPsignal"/>
    <property type="match status" value="1"/>
</dbReference>
<keyword evidence="5" id="KW-1133">Transmembrane helix</keyword>
<evidence type="ECO:0000259" key="7">
    <source>
        <dbReference type="PROSITE" id="PS50885"/>
    </source>
</evidence>
<keyword evidence="9" id="KW-1185">Reference proteome</keyword>
<organism evidence="8 9">
    <name type="scientific">Methylobacterium oryzae CBMB20</name>
    <dbReference type="NCBI Taxonomy" id="693986"/>
    <lineage>
        <taxon>Bacteria</taxon>
        <taxon>Pseudomonadati</taxon>
        <taxon>Pseudomonadota</taxon>
        <taxon>Alphaproteobacteria</taxon>
        <taxon>Hyphomicrobiales</taxon>
        <taxon>Methylobacteriaceae</taxon>
        <taxon>Methylobacterium</taxon>
    </lineage>
</organism>
<dbReference type="GO" id="GO:0007165">
    <property type="term" value="P:signal transduction"/>
    <property type="evidence" value="ECO:0007669"/>
    <property type="project" value="UniProtKB-KW"/>
</dbReference>
<keyword evidence="5" id="KW-0472">Membrane</keyword>
<evidence type="ECO:0000256" key="1">
    <source>
        <dbReference type="ARBA" id="ARBA00023224"/>
    </source>
</evidence>
<protein>
    <submittedName>
        <fullName evidence="8">Methyl-accepting chemotaxis sensory transducer</fullName>
    </submittedName>
</protein>
<feature type="domain" description="HAMP" evidence="7">
    <location>
        <begin position="349"/>
        <end position="402"/>
    </location>
</feature>
<name>A0A089NLI7_9HYPH</name>
<feature type="coiled-coil region" evidence="4">
    <location>
        <begin position="25"/>
        <end position="52"/>
    </location>
</feature>
<comment type="similarity">
    <text evidence="2">Belongs to the methyl-accepting chemotaxis (MCP) protein family.</text>
</comment>
<dbReference type="Gene3D" id="1.10.287.950">
    <property type="entry name" value="Methyl-accepting chemotaxis protein"/>
    <property type="match status" value="1"/>
</dbReference>
<keyword evidence="4" id="KW-0175">Coiled coil</keyword>
<sequence length="699" mass="71936">MMRVRDLSIRTTMCLVLVAMATIMLAFATGAVREAQEQAAEAEQVITLVRASRALLQTLNVARFERGATLQFLAAAEPVEAETRASLYADRQRVIAGLAEAQPLLDGLGLPAVTATLGPLRAAGGRVEGLRPRVDAALKLSGSQRDGAVTTEAKADFQEMLDALIATSDAVDAAIPLSDGILRRDLALKRAAWSTRMANGAVALRVQTSLAAGTAWTLDETVAAAEERGRLDAAWRSAIEAASEMSETVRAAFRRARENNFEGPSLARRSAVATALSRGTPPGLTLAQARKLDTPEQVTLVDLAFVCLDEMIARAEALSGAARRVLLRDGAALLATLLLVALALIVLFRGVLRPIRAITATMEALAAGDADVAVPSLDRRNEIGAMVRAVQVFKDNLIRSRRLEAEAEEARQAAEARRRSGLRAMAERFERAVGGVIAQVSASATALQATAGSMTETAAESAGQSTTVAAAAEQAASNVNTVAAAAEELGTSVQEIGRQVDGSANLARAAVAEADQTGALVRDLSEAVSRIGDVVGLIATIAGQTNLLALNATIEAARAGAAGRGFAVVAAEVKALAVQTARATDEISGQIGRVQASTGEAVAAIGTITARIREIDGVATSIAAAVEQQGAATQEIVRNVGQAAQGAAAVTGHIAGVAEASSATEAAAGEVLAAAAALSAQSAHLTAEVDRFLDSVRAA</sequence>
<dbReference type="KEGG" id="mor:MOC_1011"/>
<keyword evidence="5" id="KW-0812">Transmembrane</keyword>
<dbReference type="AlphaFoldDB" id="A0A089NLI7"/>
<keyword evidence="1 3" id="KW-0807">Transducer</keyword>
<feature type="domain" description="Methyl-accepting transducer" evidence="6">
    <location>
        <begin position="443"/>
        <end position="679"/>
    </location>
</feature>
<dbReference type="Pfam" id="PF00672">
    <property type="entry name" value="HAMP"/>
    <property type="match status" value="1"/>
</dbReference>
<gene>
    <name evidence="8" type="ORF">MOC_1011</name>
</gene>
<accession>A0A089NLI7</accession>
<dbReference type="PROSITE" id="PS50885">
    <property type="entry name" value="HAMP"/>
    <property type="match status" value="1"/>
</dbReference>
<dbReference type="SMART" id="SM00304">
    <property type="entry name" value="HAMP"/>
    <property type="match status" value="1"/>
</dbReference>
<evidence type="ECO:0000256" key="4">
    <source>
        <dbReference type="SAM" id="Coils"/>
    </source>
</evidence>
<dbReference type="HOGENOM" id="CLU_000445_107_27_5"/>
<dbReference type="STRING" id="693986.MOC_1011"/>
<dbReference type="SUPFAM" id="SSF58104">
    <property type="entry name" value="Methyl-accepting chemotaxis protein (MCP) signaling domain"/>
    <property type="match status" value="1"/>
</dbReference>
<dbReference type="eggNOG" id="COG0840">
    <property type="taxonomic scope" value="Bacteria"/>
</dbReference>
<evidence type="ECO:0000259" key="6">
    <source>
        <dbReference type="PROSITE" id="PS50111"/>
    </source>
</evidence>
<dbReference type="PANTHER" id="PTHR32089">
    <property type="entry name" value="METHYL-ACCEPTING CHEMOTAXIS PROTEIN MCPB"/>
    <property type="match status" value="1"/>
</dbReference>
<dbReference type="GO" id="GO:0016020">
    <property type="term" value="C:membrane"/>
    <property type="evidence" value="ECO:0007669"/>
    <property type="project" value="InterPro"/>
</dbReference>
<evidence type="ECO:0000313" key="9">
    <source>
        <dbReference type="Proteomes" id="UP000029492"/>
    </source>
</evidence>
<dbReference type="PANTHER" id="PTHR32089:SF112">
    <property type="entry name" value="LYSOZYME-LIKE PROTEIN-RELATED"/>
    <property type="match status" value="1"/>
</dbReference>